<dbReference type="Gene3D" id="1.10.357.10">
    <property type="entry name" value="Tetracycline Repressor, domain 2"/>
    <property type="match status" value="1"/>
</dbReference>
<dbReference type="EMBL" id="NMUL01000010">
    <property type="protein sequence ID" value="OXM68483.1"/>
    <property type="molecule type" value="Genomic_DNA"/>
</dbReference>
<reference evidence="2" key="1">
    <citation type="submission" date="2017-07" db="EMBL/GenBank/DDBJ databases">
        <title>Comparative genome mining reveals phylogenetic distribution patterns of secondary metabolites in Amycolatopsis.</title>
        <authorList>
            <person name="Adamek M."/>
            <person name="Alanjary M."/>
            <person name="Sales-Ortells H."/>
            <person name="Goodfellow M."/>
            <person name="Bull A.T."/>
            <person name="Kalinowski J."/>
            <person name="Ziemert N."/>
        </authorList>
    </citation>
    <scope>NUCLEOTIDE SEQUENCE [LARGE SCALE GENOMIC DNA]</scope>
    <source>
        <strain evidence="2">H5</strain>
    </source>
</reference>
<protein>
    <submittedName>
        <fullName evidence="1">TetR family transcriptional regulator</fullName>
    </submittedName>
</protein>
<proteinExistence type="predicted"/>
<sequence>MVTVPRPQPGGRSAATRARLLATAERLIAEDGVAQVSSRRLGQEAGQANNSAVAYHVGTMEEVILAVLRRHGEAMDRIRAGMVDAAEGSAELRDHVAALVLPTTLHLAELGVPSYYARFAAHVVSDPALRAPALSVTTSTPVMQRALLAVAAHAGDAAGPTILTRSAMARHAIIHTCAEREAELAEAGNRSGIPGWAETGEILVDGITVLLAAPPPRRTAVG</sequence>
<dbReference type="AlphaFoldDB" id="A0A229TBJ0"/>
<dbReference type="InterPro" id="IPR009057">
    <property type="entry name" value="Homeodomain-like_sf"/>
</dbReference>
<accession>A0A229TBJ0</accession>
<gene>
    <name evidence="1" type="ORF">CF165_13315</name>
</gene>
<dbReference type="Proteomes" id="UP000215199">
    <property type="component" value="Unassembled WGS sequence"/>
</dbReference>
<dbReference type="SUPFAM" id="SSF46689">
    <property type="entry name" value="Homeodomain-like"/>
    <property type="match status" value="1"/>
</dbReference>
<name>A0A229TBJ0_9PSEU</name>
<evidence type="ECO:0000313" key="1">
    <source>
        <dbReference type="EMBL" id="OXM68483.1"/>
    </source>
</evidence>
<evidence type="ECO:0000313" key="2">
    <source>
        <dbReference type="Proteomes" id="UP000215199"/>
    </source>
</evidence>
<organism evidence="1 2">
    <name type="scientific">Amycolatopsis vastitatis</name>
    <dbReference type="NCBI Taxonomy" id="1905142"/>
    <lineage>
        <taxon>Bacteria</taxon>
        <taxon>Bacillati</taxon>
        <taxon>Actinomycetota</taxon>
        <taxon>Actinomycetes</taxon>
        <taxon>Pseudonocardiales</taxon>
        <taxon>Pseudonocardiaceae</taxon>
        <taxon>Amycolatopsis</taxon>
    </lineage>
</organism>
<keyword evidence="2" id="KW-1185">Reference proteome</keyword>
<comment type="caution">
    <text evidence="1">The sequence shown here is derived from an EMBL/GenBank/DDBJ whole genome shotgun (WGS) entry which is preliminary data.</text>
</comment>